<keyword evidence="3" id="KW-0675">Receptor</keyword>
<reference evidence="2 4" key="1">
    <citation type="journal article" date="2017" name="Nature">
        <title>The sunflower genome provides insights into oil metabolism, flowering and Asterid evolution.</title>
        <authorList>
            <person name="Badouin H."/>
            <person name="Gouzy J."/>
            <person name="Grassa C.J."/>
            <person name="Murat F."/>
            <person name="Staton S.E."/>
            <person name="Cottret L."/>
            <person name="Lelandais-Briere C."/>
            <person name="Owens G.L."/>
            <person name="Carrere S."/>
            <person name="Mayjonade B."/>
            <person name="Legrand L."/>
            <person name="Gill N."/>
            <person name="Kane N.C."/>
            <person name="Bowers J.E."/>
            <person name="Hubner S."/>
            <person name="Bellec A."/>
            <person name="Berard A."/>
            <person name="Berges H."/>
            <person name="Blanchet N."/>
            <person name="Boniface M.C."/>
            <person name="Brunel D."/>
            <person name="Catrice O."/>
            <person name="Chaidir N."/>
            <person name="Claudel C."/>
            <person name="Donnadieu C."/>
            <person name="Faraut T."/>
            <person name="Fievet G."/>
            <person name="Helmstetter N."/>
            <person name="King M."/>
            <person name="Knapp S.J."/>
            <person name="Lai Z."/>
            <person name="Le Paslier M.C."/>
            <person name="Lippi Y."/>
            <person name="Lorenzon L."/>
            <person name="Mandel J.R."/>
            <person name="Marage G."/>
            <person name="Marchand G."/>
            <person name="Marquand E."/>
            <person name="Bret-Mestries E."/>
            <person name="Morien E."/>
            <person name="Nambeesan S."/>
            <person name="Nguyen T."/>
            <person name="Pegot-Espagnet P."/>
            <person name="Pouilly N."/>
            <person name="Raftis F."/>
            <person name="Sallet E."/>
            <person name="Schiex T."/>
            <person name="Thomas J."/>
            <person name="Vandecasteele C."/>
            <person name="Vares D."/>
            <person name="Vear F."/>
            <person name="Vautrin S."/>
            <person name="Crespi M."/>
            <person name="Mangin B."/>
            <person name="Burke J.M."/>
            <person name="Salse J."/>
            <person name="Munos S."/>
            <person name="Vincourt P."/>
            <person name="Rieseberg L.H."/>
            <person name="Langlade N.B."/>
        </authorList>
    </citation>
    <scope>NUCLEOTIDE SEQUENCE [LARGE SCALE GENOMIC DNA]</scope>
    <source>
        <strain evidence="4">cv. SF193</strain>
        <tissue evidence="2">Leaves</tissue>
    </source>
</reference>
<accession>A0A251USV5</accession>
<reference evidence="2" key="3">
    <citation type="submission" date="2020-06" db="EMBL/GenBank/DDBJ databases">
        <title>Helianthus annuus Genome sequencing and assembly Release 2.</title>
        <authorList>
            <person name="Gouzy J."/>
            <person name="Langlade N."/>
            <person name="Munos S."/>
        </authorList>
    </citation>
    <scope>NUCLEOTIDE SEQUENCE</scope>
    <source>
        <tissue evidence="2">Leaves</tissue>
    </source>
</reference>
<organism evidence="3 4">
    <name type="scientific">Helianthus annuus</name>
    <name type="common">Common sunflower</name>
    <dbReference type="NCBI Taxonomy" id="4232"/>
    <lineage>
        <taxon>Eukaryota</taxon>
        <taxon>Viridiplantae</taxon>
        <taxon>Streptophyta</taxon>
        <taxon>Embryophyta</taxon>
        <taxon>Tracheophyta</taxon>
        <taxon>Spermatophyta</taxon>
        <taxon>Magnoliopsida</taxon>
        <taxon>eudicotyledons</taxon>
        <taxon>Gunneridae</taxon>
        <taxon>Pentapetalae</taxon>
        <taxon>asterids</taxon>
        <taxon>campanulids</taxon>
        <taxon>Asterales</taxon>
        <taxon>Asteraceae</taxon>
        <taxon>Asteroideae</taxon>
        <taxon>Heliantheae alliance</taxon>
        <taxon>Heliantheae</taxon>
        <taxon>Helianthus</taxon>
    </lineage>
</organism>
<evidence type="ECO:0000313" key="3">
    <source>
        <dbReference type="EMBL" id="OTG25401.1"/>
    </source>
</evidence>
<dbReference type="GO" id="GO:0006886">
    <property type="term" value="P:intracellular protein transport"/>
    <property type="evidence" value="ECO:0007669"/>
    <property type="project" value="UniProtKB-UniRule"/>
</dbReference>
<evidence type="ECO:0000313" key="2">
    <source>
        <dbReference type="EMBL" id="KAF5764743.1"/>
    </source>
</evidence>
<keyword evidence="1" id="KW-0812">Transmembrane</keyword>
<dbReference type="InParanoid" id="A0A251USV5"/>
<keyword evidence="1" id="KW-0931">ER-Golgi transport</keyword>
<dbReference type="PANTHER" id="PTHR12701">
    <property type="entry name" value="BCR-ASSOCIATED PROTEIN, BAP"/>
    <property type="match status" value="1"/>
</dbReference>
<dbReference type="GO" id="GO:0070973">
    <property type="term" value="P:protein localization to endoplasmic reticulum exit site"/>
    <property type="evidence" value="ECO:0007669"/>
    <property type="project" value="UniProtKB-UniRule"/>
</dbReference>
<feature type="transmembrane region" description="Helical" evidence="1">
    <location>
        <begin position="34"/>
        <end position="57"/>
    </location>
</feature>
<dbReference type="InterPro" id="IPR008417">
    <property type="entry name" value="BAP29/BAP31"/>
</dbReference>
<keyword evidence="1" id="KW-0653">Protein transport</keyword>
<feature type="transmembrane region" description="Helical" evidence="1">
    <location>
        <begin position="6"/>
        <end position="27"/>
    </location>
</feature>
<dbReference type="AlphaFoldDB" id="A0A251USV5"/>
<dbReference type="EMBL" id="CM007894">
    <property type="protein sequence ID" value="OTG25401.1"/>
    <property type="molecule type" value="Genomic_DNA"/>
</dbReference>
<comment type="similarity">
    <text evidence="1">Belongs to the BCAP29/BCAP31 family.</text>
</comment>
<keyword evidence="1" id="KW-0813">Transport</keyword>
<evidence type="ECO:0000313" key="4">
    <source>
        <dbReference type="Proteomes" id="UP000215914"/>
    </source>
</evidence>
<name>A0A251USV5_HELAN</name>
<dbReference type="Gramene" id="mRNA:HanXRQr2_Chr15g0695601">
    <property type="protein sequence ID" value="CDS:HanXRQr2_Chr15g0695601.1"/>
    <property type="gene ID" value="HanXRQr2_Chr15g0695601"/>
</dbReference>
<dbReference type="PANTHER" id="PTHR12701:SF71">
    <property type="entry name" value="ENDOPLASMIC RETICULUM TRANSMEMBRANE PROTEIN"/>
    <property type="match status" value="1"/>
</dbReference>
<sequence>MALEWVVLGYAAAAEAIMILLLTLPDLDSLRKGLIAVTTSLLKPFLSVVPFCIFLLADIY</sequence>
<keyword evidence="1" id="KW-0472">Membrane</keyword>
<dbReference type="GO" id="GO:0006888">
    <property type="term" value="P:endoplasmic reticulum to Golgi vesicle-mediated transport"/>
    <property type="evidence" value="ECO:0007669"/>
    <property type="project" value="UniProtKB-UniRule"/>
</dbReference>
<dbReference type="EMBL" id="MNCJ02000330">
    <property type="protein sequence ID" value="KAF5764743.1"/>
    <property type="molecule type" value="Genomic_DNA"/>
</dbReference>
<dbReference type="GO" id="GO:0005789">
    <property type="term" value="C:endoplasmic reticulum membrane"/>
    <property type="evidence" value="ECO:0007669"/>
    <property type="project" value="UniProtKB-SubCell"/>
</dbReference>
<reference evidence="3" key="2">
    <citation type="submission" date="2017-02" db="EMBL/GenBank/DDBJ databases">
        <title>Sunflower complete genome.</title>
        <authorList>
            <person name="Langlade N."/>
            <person name="Munos S."/>
        </authorList>
    </citation>
    <scope>NUCLEOTIDE SEQUENCE [LARGE SCALE GENOMIC DNA]</scope>
    <source>
        <tissue evidence="3">Leaves</tissue>
    </source>
</reference>
<protein>
    <recommendedName>
        <fullName evidence="1">Endoplasmic reticulum transmembrane protein</fullName>
    </recommendedName>
</protein>
<keyword evidence="1" id="KW-1133">Transmembrane helix</keyword>
<comment type="subcellular location">
    <subcellularLocation>
        <location evidence="1">Endoplasmic reticulum membrane</location>
        <topology evidence="1">Multi-pass membrane protein</topology>
    </subcellularLocation>
</comment>
<keyword evidence="4" id="KW-1185">Reference proteome</keyword>
<proteinExistence type="inferred from homology"/>
<comment type="caution">
    <text evidence="1">Lacks conserved residue(s) required for the propagation of feature annotation.</text>
</comment>
<keyword evidence="1" id="KW-0256">Endoplasmic reticulum</keyword>
<dbReference type="Proteomes" id="UP000215914">
    <property type="component" value="Chromosome 5"/>
</dbReference>
<gene>
    <name evidence="3" type="ORF">HannXRQ_Chr05g0147251</name>
    <name evidence="2" type="ORF">HanXRQr2_Chr15g0695601</name>
</gene>
<evidence type="ECO:0000256" key="1">
    <source>
        <dbReference type="RuleBase" id="RU367026"/>
    </source>
</evidence>
<comment type="function">
    <text evidence="1">May play a role in anterograde transport of membrane proteins from the endoplasmic reticulum to the Golgi.</text>
</comment>